<dbReference type="Proteomes" id="UP001205843">
    <property type="component" value="Unassembled WGS sequence"/>
</dbReference>
<sequence>MRWNGRVIVDGTDLTARVTGLLTIQQEESAATSADVRLVPTVTPIALSEWVGLPVTIDYLDLDAAGNEVDSYRLFTGVVDEPEYDPVTREVLLTCSDDRQQRLEAQSREALDVLIGGYYSDDVTGEITTNLEYAETLLQTVPAALDIRPDTNAFTLTDWAAKATPDHTITRVIDSTMQVTVASRRELVNSVRIELDYRFTRFRERAHEWIWVWNGSGDFCNWFDDTTELPNLPMVEQASAGTNWVRTDPVTYTALPPSAADPCNTGANWVNPQAWDPLLLEAEWVAYQWGTQVATERYALTVESPTSIAQVGEVLDRDRAGITTEADTDDWPDRIPELGAPVVDALGDNVWDQADRDALGDAGEVLLRRARNRVLDSHRRNLVRFSVPLLPTVDLPDTVAVDAEGVVARGKVWRLVHTMDFSEDGQVPQTQITLAVSRAGGDGVTEPAWELPTPPDTQAPGDPPDALTLLPTQLGGKASSPPYDEDQAGFAGNYSVIELGTETYPRRFTVASPEVDAGARDPVEAEATAIYSVAVPHEPLELTL</sequence>
<dbReference type="EMBL" id="JALJXV010000006">
    <property type="protein sequence ID" value="MCP1675440.1"/>
    <property type="molecule type" value="Genomic_DNA"/>
</dbReference>
<gene>
    <name evidence="1" type="ORF">J2T57_002590</name>
</gene>
<name>A0AAE3KBE8_9GAMM</name>
<comment type="caution">
    <text evidence="1">The sequence shown here is derived from an EMBL/GenBank/DDBJ whole genome shotgun (WGS) entry which is preliminary data.</text>
</comment>
<protein>
    <submittedName>
        <fullName evidence="1">Uncharacterized protein</fullName>
    </submittedName>
</protein>
<keyword evidence="2" id="KW-1185">Reference proteome</keyword>
<organism evidence="1 2">
    <name type="scientific">Natronocella acetinitrilica</name>
    <dbReference type="NCBI Taxonomy" id="414046"/>
    <lineage>
        <taxon>Bacteria</taxon>
        <taxon>Pseudomonadati</taxon>
        <taxon>Pseudomonadota</taxon>
        <taxon>Gammaproteobacteria</taxon>
        <taxon>Chromatiales</taxon>
        <taxon>Ectothiorhodospiraceae</taxon>
        <taxon>Natronocella</taxon>
    </lineage>
</organism>
<proteinExistence type="predicted"/>
<dbReference type="RefSeq" id="WP_253478896.1">
    <property type="nucleotide sequence ID" value="NZ_JALJXV010000006.1"/>
</dbReference>
<reference evidence="1" key="1">
    <citation type="submission" date="2022-03" db="EMBL/GenBank/DDBJ databases">
        <title>Genomic Encyclopedia of Type Strains, Phase III (KMG-III): the genomes of soil and plant-associated and newly described type strains.</title>
        <authorList>
            <person name="Whitman W."/>
        </authorList>
    </citation>
    <scope>NUCLEOTIDE SEQUENCE</scope>
    <source>
        <strain evidence="1">ANL 6-2</strain>
    </source>
</reference>
<dbReference type="AlphaFoldDB" id="A0AAE3KBE8"/>
<evidence type="ECO:0000313" key="2">
    <source>
        <dbReference type="Proteomes" id="UP001205843"/>
    </source>
</evidence>
<accession>A0AAE3KBE8</accession>
<evidence type="ECO:0000313" key="1">
    <source>
        <dbReference type="EMBL" id="MCP1675440.1"/>
    </source>
</evidence>